<evidence type="ECO:0000313" key="3">
    <source>
        <dbReference type="Proteomes" id="UP000766550"/>
    </source>
</evidence>
<sequence>MNQRTVTVRGESVEQLSAALYDELRRTDEEQNGSTMQLGGSLYGGSSQDDDAAIQRYEGDGFDVIVVERYYLRTNSDLQTTIIVEREAAERASVTIVAGGGATGLGPLSWGLGSESADTEAVVSVLTDVCDRLGLLIE</sequence>
<keyword evidence="3" id="KW-1185">Reference proteome</keyword>
<dbReference type="OrthoDB" id="340785at2157"/>
<dbReference type="EMBL" id="JAHQXF010000001">
    <property type="protein sequence ID" value="MBV0923250.1"/>
    <property type="molecule type" value="Genomic_DNA"/>
</dbReference>
<feature type="region of interest" description="Disordered" evidence="1">
    <location>
        <begin position="27"/>
        <end position="49"/>
    </location>
</feature>
<reference evidence="2 3" key="1">
    <citation type="submission" date="2021-06" db="EMBL/GenBank/DDBJ databases">
        <title>New haloarchaea isolates fom saline soil.</title>
        <authorList>
            <person name="Duran-Viseras A."/>
            <person name="Sanchez-Porro C.S."/>
            <person name="Ventosa A."/>
        </authorList>
    </citation>
    <scope>NUCLEOTIDE SEQUENCE [LARGE SCALE GENOMIC DNA]</scope>
    <source>
        <strain evidence="2 3">JCM 183640</strain>
    </source>
</reference>
<protein>
    <submittedName>
        <fullName evidence="2">Uncharacterized protein</fullName>
    </submittedName>
</protein>
<proteinExistence type="predicted"/>
<organism evidence="2 3">
    <name type="scientific">Haloarcula limicola</name>
    <dbReference type="NCBI Taxonomy" id="1429915"/>
    <lineage>
        <taxon>Archaea</taxon>
        <taxon>Methanobacteriati</taxon>
        <taxon>Methanobacteriota</taxon>
        <taxon>Stenosarchaea group</taxon>
        <taxon>Halobacteria</taxon>
        <taxon>Halobacteriales</taxon>
        <taxon>Haloarculaceae</taxon>
        <taxon>Haloarcula</taxon>
    </lineage>
</organism>
<dbReference type="RefSeq" id="WP_162316393.1">
    <property type="nucleotide sequence ID" value="NZ_JAHQXF010000001.1"/>
</dbReference>
<name>A0A8J7Y1Z9_9EURY</name>
<accession>A0A8J7Y1Z9</accession>
<evidence type="ECO:0000256" key="1">
    <source>
        <dbReference type="SAM" id="MobiDB-lite"/>
    </source>
</evidence>
<comment type="caution">
    <text evidence="2">The sequence shown here is derived from an EMBL/GenBank/DDBJ whole genome shotgun (WGS) entry which is preliminary data.</text>
</comment>
<evidence type="ECO:0000313" key="2">
    <source>
        <dbReference type="EMBL" id="MBV0923250.1"/>
    </source>
</evidence>
<feature type="compositionally biased region" description="Low complexity" evidence="1">
    <location>
        <begin position="37"/>
        <end position="47"/>
    </location>
</feature>
<gene>
    <name evidence="2" type="ORF">KTS45_03475</name>
</gene>
<dbReference type="AlphaFoldDB" id="A0A8J7Y1Z9"/>
<dbReference type="Proteomes" id="UP000766550">
    <property type="component" value="Unassembled WGS sequence"/>
</dbReference>